<dbReference type="STRING" id="1302689.RG47T_5239"/>
<organism evidence="1 2">
    <name type="scientific">Mucilaginibacter polytrichastri</name>
    <dbReference type="NCBI Taxonomy" id="1302689"/>
    <lineage>
        <taxon>Bacteria</taxon>
        <taxon>Pseudomonadati</taxon>
        <taxon>Bacteroidota</taxon>
        <taxon>Sphingobacteriia</taxon>
        <taxon>Sphingobacteriales</taxon>
        <taxon>Sphingobacteriaceae</taxon>
        <taxon>Mucilaginibacter</taxon>
    </lineage>
</organism>
<dbReference type="Proteomes" id="UP000186720">
    <property type="component" value="Unassembled WGS sequence"/>
</dbReference>
<evidence type="ECO:0000313" key="1">
    <source>
        <dbReference type="EMBL" id="OKS84549.1"/>
    </source>
</evidence>
<proteinExistence type="predicted"/>
<sequence>MVAFSGTKFSCVITDKGSGGTISFSDVTGKQIKNRAISKGDKPFSE</sequence>
<gene>
    <name evidence="1" type="ORF">RG47T_5239</name>
</gene>
<keyword evidence="2" id="KW-1185">Reference proteome</keyword>
<dbReference type="EMBL" id="MPPL01000002">
    <property type="protein sequence ID" value="OKS84549.1"/>
    <property type="molecule type" value="Genomic_DNA"/>
</dbReference>
<reference evidence="1 2" key="1">
    <citation type="submission" date="2016-11" db="EMBL/GenBank/DDBJ databases">
        <title>Whole Genome Sequencing of Mucilaginibacter polytrichastri RG4-7(T) isolated from the moss sample.</title>
        <authorList>
            <person name="Li Y."/>
        </authorList>
    </citation>
    <scope>NUCLEOTIDE SEQUENCE [LARGE SCALE GENOMIC DNA]</scope>
    <source>
        <strain evidence="1 2">RG4-7</strain>
    </source>
</reference>
<comment type="caution">
    <text evidence="1">The sequence shown here is derived from an EMBL/GenBank/DDBJ whole genome shotgun (WGS) entry which is preliminary data.</text>
</comment>
<protein>
    <submittedName>
        <fullName evidence="1">Uncharacterized protein</fullName>
    </submittedName>
</protein>
<accession>A0A1Q5ZS05</accession>
<name>A0A1Q5ZS05_9SPHI</name>
<evidence type="ECO:0000313" key="2">
    <source>
        <dbReference type="Proteomes" id="UP000186720"/>
    </source>
</evidence>
<dbReference type="AlphaFoldDB" id="A0A1Q5ZS05"/>